<feature type="zinc finger region" description="C3H1-type" evidence="5">
    <location>
        <begin position="489"/>
        <end position="516"/>
    </location>
</feature>
<evidence type="ECO:0000256" key="6">
    <source>
        <dbReference type="SAM" id="MobiDB-lite"/>
    </source>
</evidence>
<keyword evidence="1 5" id="KW-0479">Metal-binding</keyword>
<feature type="region of interest" description="Disordered" evidence="6">
    <location>
        <begin position="616"/>
        <end position="649"/>
    </location>
</feature>
<feature type="domain" description="C3H1-type" evidence="7">
    <location>
        <begin position="519"/>
        <end position="542"/>
    </location>
</feature>
<feature type="domain" description="C3H1-type" evidence="7">
    <location>
        <begin position="489"/>
        <end position="516"/>
    </location>
</feature>
<evidence type="ECO:0000256" key="4">
    <source>
        <dbReference type="ARBA" id="ARBA00022833"/>
    </source>
</evidence>
<feature type="compositionally biased region" description="Low complexity" evidence="6">
    <location>
        <begin position="725"/>
        <end position="747"/>
    </location>
</feature>
<feature type="compositionally biased region" description="Low complexity" evidence="6">
    <location>
        <begin position="562"/>
        <end position="572"/>
    </location>
</feature>
<dbReference type="GO" id="GO:0005634">
    <property type="term" value="C:nucleus"/>
    <property type="evidence" value="ECO:0007669"/>
    <property type="project" value="TreeGrafter"/>
</dbReference>
<dbReference type="SMART" id="SM00356">
    <property type="entry name" value="ZnF_C3H1"/>
    <property type="match status" value="3"/>
</dbReference>
<evidence type="ECO:0000256" key="3">
    <source>
        <dbReference type="ARBA" id="ARBA00022771"/>
    </source>
</evidence>
<evidence type="ECO:0000259" key="7">
    <source>
        <dbReference type="PROSITE" id="PS50103"/>
    </source>
</evidence>
<proteinExistence type="predicted"/>
<dbReference type="GO" id="GO:0045892">
    <property type="term" value="P:negative regulation of DNA-templated transcription"/>
    <property type="evidence" value="ECO:0007669"/>
    <property type="project" value="InterPro"/>
</dbReference>
<feature type="zinc finger region" description="C3H1-type" evidence="5">
    <location>
        <begin position="519"/>
        <end position="542"/>
    </location>
</feature>
<dbReference type="EMBL" id="NQVE01000129">
    <property type="protein sequence ID" value="RAL45622.1"/>
    <property type="molecule type" value="Genomic_DNA"/>
</dbReference>
<evidence type="ECO:0000256" key="1">
    <source>
        <dbReference type="ARBA" id="ARBA00022723"/>
    </source>
</evidence>
<keyword evidence="2" id="KW-0677">Repeat</keyword>
<organism evidence="8 9">
    <name type="scientific">Cuscuta australis</name>
    <dbReference type="NCBI Taxonomy" id="267555"/>
    <lineage>
        <taxon>Eukaryota</taxon>
        <taxon>Viridiplantae</taxon>
        <taxon>Streptophyta</taxon>
        <taxon>Embryophyta</taxon>
        <taxon>Tracheophyta</taxon>
        <taxon>Spermatophyta</taxon>
        <taxon>Magnoliopsida</taxon>
        <taxon>eudicotyledons</taxon>
        <taxon>Gunneridae</taxon>
        <taxon>Pentapetalae</taxon>
        <taxon>asterids</taxon>
        <taxon>lamiids</taxon>
        <taxon>Solanales</taxon>
        <taxon>Convolvulaceae</taxon>
        <taxon>Cuscuteae</taxon>
        <taxon>Cuscuta</taxon>
        <taxon>Cuscuta subgen. Grammica</taxon>
        <taxon>Cuscuta sect. Cleistogrammica</taxon>
    </lineage>
</organism>
<feature type="region of interest" description="Disordered" evidence="6">
    <location>
        <begin position="562"/>
        <end position="586"/>
    </location>
</feature>
<gene>
    <name evidence="8" type="ORF">DM860_009486</name>
</gene>
<dbReference type="PANTHER" id="PTHR13119">
    <property type="entry name" value="ZINC FINGER CCCH DOMAIN-CONTAINING PROTEI"/>
    <property type="match status" value="1"/>
</dbReference>
<evidence type="ECO:0000256" key="5">
    <source>
        <dbReference type="PROSITE-ProRule" id="PRU00723"/>
    </source>
</evidence>
<name>A0A328DIK9_9ASTE</name>
<accession>A0A328DIK9</accession>
<dbReference type="InterPro" id="IPR036855">
    <property type="entry name" value="Znf_CCCH_sf"/>
</dbReference>
<feature type="compositionally biased region" description="Basic and acidic residues" evidence="6">
    <location>
        <begin position="707"/>
        <end position="717"/>
    </location>
</feature>
<feature type="domain" description="C3H1-type" evidence="7">
    <location>
        <begin position="460"/>
        <end position="487"/>
    </location>
</feature>
<dbReference type="Proteomes" id="UP000249390">
    <property type="component" value="Unassembled WGS sequence"/>
</dbReference>
<dbReference type="GO" id="GO:0008270">
    <property type="term" value="F:zinc ion binding"/>
    <property type="evidence" value="ECO:0007669"/>
    <property type="project" value="UniProtKB-KW"/>
</dbReference>
<feature type="compositionally biased region" description="Polar residues" evidence="6">
    <location>
        <begin position="136"/>
        <end position="149"/>
    </location>
</feature>
<dbReference type="InterPro" id="IPR045124">
    <property type="entry name" value="Su(sable)-like"/>
</dbReference>
<keyword evidence="9" id="KW-1185">Reference proteome</keyword>
<dbReference type="Gene3D" id="2.30.30.1190">
    <property type="match status" value="1"/>
</dbReference>
<dbReference type="PANTHER" id="PTHR13119:SF12">
    <property type="entry name" value="PROTEIN SUPPRESSOR OF SABLE"/>
    <property type="match status" value="1"/>
</dbReference>
<keyword evidence="3 5" id="KW-0863">Zinc-finger</keyword>
<sequence>MDNCPRLDEIKPCRNPFCFKPPPCRRPLMSETCRTLLHIISHCPTGFELQPSQHTLDEIGGVESENDMPSHGGLANQHMEAKNKLVDSIDPDKDIRHPIWQEMGDITGAQMRGCIDLLDHIDHSREVDGEVPHENGANNGISGSLEDNGQESNLELQLQNEQGDMPNIPQSPVIQSDLSQPQKMDTDIFIHEAYASIESLLMDTEFPLVQSNEEKSDDADDNFLEDMEHGLQLKEIELQNLISSSGPANFSVCETAVEEIEEGEISGDGGVSYESDSCMLEETVSLDQGLAHVSTTTEKEFIHDVVDTELQEKHVLTSFSNDPADGCSNLSNECIGKNSIHVEENDFQMVECKNDVETKLFGNVITSEIVTKQIEGVEKVERSSSCFPLKTITSVNATDTHGFVTETAVEDAHTMKKRKNRGPLTEAAKAKRKIKKRIKKAEENRKLGVKRLKLHPVKKPKKVSYCFHYLNGRCHKGEECNYSHDTIPLTKSTPCCHFARNSCMKGDDCPYDHQLSKYPCNNIVSKGFCSRGTDCLFSHKVEGTSESSKTLVSTAQLKSPLVSSSSSPKMQVNAHGSSQPFPVKSKHQTVGKPIQRLGAQAPKGVSFLTHGNSQLVKESDSKKLSQQVVPSKSDNTQKPNNVIKIPTGTASTPRGINFLSFGRAPLTDSTPQTMPNLLNRDCRIGKFQFGEFCKGKEAGSSPPRSGDICKFETRSETPIKSTPRGISLLSFSKASSDGSSSKDQNISCSKEHKITSHVAPHERQDSPSKIKYSKNMQFNLLSSSLPSNQLFGQSTVGHSVGLPSSSFLVNMPGSAQKALQTTLAFSAKFEPGIKLDQSMVPLP</sequence>
<evidence type="ECO:0000313" key="9">
    <source>
        <dbReference type="Proteomes" id="UP000249390"/>
    </source>
</evidence>
<reference evidence="8 9" key="1">
    <citation type="submission" date="2018-06" db="EMBL/GenBank/DDBJ databases">
        <title>The Genome of Cuscuta australis (Dodder) Provides Insight into the Evolution of Plant Parasitism.</title>
        <authorList>
            <person name="Liu H."/>
        </authorList>
    </citation>
    <scope>NUCLEOTIDE SEQUENCE [LARGE SCALE GENOMIC DNA]</scope>
    <source>
        <strain evidence="9">cv. Yunnan</strain>
        <tissue evidence="8">Vines</tissue>
    </source>
</reference>
<feature type="region of interest" description="Disordered" evidence="6">
    <location>
        <begin position="128"/>
        <end position="149"/>
    </location>
</feature>
<dbReference type="InterPro" id="IPR000571">
    <property type="entry name" value="Znf_CCCH"/>
</dbReference>
<dbReference type="Gene3D" id="4.10.1000.10">
    <property type="entry name" value="Zinc finger, CCCH-type"/>
    <property type="match status" value="1"/>
</dbReference>
<dbReference type="PROSITE" id="PS50103">
    <property type="entry name" value="ZF_C3H1"/>
    <property type="match status" value="3"/>
</dbReference>
<dbReference type="AlphaFoldDB" id="A0A328DIK9"/>
<feature type="compositionally biased region" description="Polar residues" evidence="6">
    <location>
        <begin position="624"/>
        <end position="640"/>
    </location>
</feature>
<dbReference type="SUPFAM" id="SSF90229">
    <property type="entry name" value="CCCH zinc finger"/>
    <property type="match status" value="1"/>
</dbReference>
<dbReference type="GO" id="GO:0003723">
    <property type="term" value="F:RNA binding"/>
    <property type="evidence" value="ECO:0007669"/>
    <property type="project" value="InterPro"/>
</dbReference>
<evidence type="ECO:0000256" key="2">
    <source>
        <dbReference type="ARBA" id="ARBA00022737"/>
    </source>
</evidence>
<comment type="caution">
    <text evidence="8">The sequence shown here is derived from an EMBL/GenBank/DDBJ whole genome shotgun (WGS) entry which is preliminary data.</text>
</comment>
<feature type="compositionally biased region" description="Basic and acidic residues" evidence="6">
    <location>
        <begin position="749"/>
        <end position="767"/>
    </location>
</feature>
<protein>
    <recommendedName>
        <fullName evidence="7">C3H1-type domain-containing protein</fullName>
    </recommendedName>
</protein>
<evidence type="ECO:0000313" key="8">
    <source>
        <dbReference type="EMBL" id="RAL45622.1"/>
    </source>
</evidence>
<keyword evidence="4 5" id="KW-0862">Zinc</keyword>
<feature type="zinc finger region" description="C3H1-type" evidence="5">
    <location>
        <begin position="460"/>
        <end position="487"/>
    </location>
</feature>
<feature type="region of interest" description="Disordered" evidence="6">
    <location>
        <begin position="695"/>
        <end position="767"/>
    </location>
</feature>